<keyword evidence="1" id="KW-0472">Membrane</keyword>
<evidence type="ECO:0008006" key="4">
    <source>
        <dbReference type="Google" id="ProtNLM"/>
    </source>
</evidence>
<accession>A0ABP5SIX6</accession>
<proteinExistence type="predicted"/>
<evidence type="ECO:0000313" key="3">
    <source>
        <dbReference type="Proteomes" id="UP001500253"/>
    </source>
</evidence>
<reference evidence="3" key="1">
    <citation type="journal article" date="2019" name="Int. J. Syst. Evol. Microbiol.">
        <title>The Global Catalogue of Microorganisms (GCM) 10K type strain sequencing project: providing services to taxonomists for standard genome sequencing and annotation.</title>
        <authorList>
            <consortium name="The Broad Institute Genomics Platform"/>
            <consortium name="The Broad Institute Genome Sequencing Center for Infectious Disease"/>
            <person name="Wu L."/>
            <person name="Ma J."/>
        </authorList>
    </citation>
    <scope>NUCLEOTIDE SEQUENCE [LARGE SCALE GENOMIC DNA]</scope>
    <source>
        <strain evidence="3">JCM 4316</strain>
    </source>
</reference>
<organism evidence="2 3">
    <name type="scientific">Streptomyces cuspidosporus</name>
    <dbReference type="NCBI Taxonomy" id="66882"/>
    <lineage>
        <taxon>Bacteria</taxon>
        <taxon>Bacillati</taxon>
        <taxon>Actinomycetota</taxon>
        <taxon>Actinomycetes</taxon>
        <taxon>Kitasatosporales</taxon>
        <taxon>Streptomycetaceae</taxon>
        <taxon>Streptomyces</taxon>
    </lineage>
</organism>
<gene>
    <name evidence="2" type="ORF">GCM10010246_14450</name>
</gene>
<protein>
    <recommendedName>
        <fullName evidence="4">SHOCT domain-containing protein</fullName>
    </recommendedName>
</protein>
<keyword evidence="3" id="KW-1185">Reference proteome</keyword>
<comment type="caution">
    <text evidence="2">The sequence shown here is derived from an EMBL/GenBank/DDBJ whole genome shotgun (WGS) entry which is preliminary data.</text>
</comment>
<evidence type="ECO:0000313" key="2">
    <source>
        <dbReference type="EMBL" id="GAA2332198.1"/>
    </source>
</evidence>
<name>A0ABP5SIX6_9ACTN</name>
<keyword evidence="1" id="KW-1133">Transmembrane helix</keyword>
<dbReference type="Proteomes" id="UP001500253">
    <property type="component" value="Unassembled WGS sequence"/>
</dbReference>
<evidence type="ECO:0000256" key="1">
    <source>
        <dbReference type="SAM" id="Phobius"/>
    </source>
</evidence>
<dbReference type="EMBL" id="BAAASD010000004">
    <property type="protein sequence ID" value="GAA2332198.1"/>
    <property type="molecule type" value="Genomic_DNA"/>
</dbReference>
<keyword evidence="1" id="KW-0812">Transmembrane</keyword>
<sequence length="95" mass="11049">MIGVIWYDGGWGWGGWFFMAVFMVLFWALVIFGIVALVRYFSGAPHDRQSERPPSSGEPGWGSRRAEDLLAERFARGEIDEDEYKRRLALLREHR</sequence>
<feature type="transmembrane region" description="Helical" evidence="1">
    <location>
        <begin position="16"/>
        <end position="42"/>
    </location>
</feature>